<comment type="caution">
    <text evidence="2">The sequence shown here is derived from an EMBL/GenBank/DDBJ whole genome shotgun (WGS) entry which is preliminary data.</text>
</comment>
<proteinExistence type="predicted"/>
<feature type="compositionally biased region" description="Basic residues" evidence="1">
    <location>
        <begin position="10"/>
        <end position="23"/>
    </location>
</feature>
<evidence type="ECO:0000256" key="1">
    <source>
        <dbReference type="SAM" id="MobiDB-lite"/>
    </source>
</evidence>
<sequence>MQQQQQQQQQHHHHHHQQQRKQQFKYQQAQLQQQQKHQQFNIQQHQPHLMLQQQHINQMQNHKLFVFHRTQSPVQSSPTYNGNLGQKPSASPIPTKDVEFSMPPPALAGSHSKTSIPQATGAFSKPSDSHAMDLANHKQFPAIYNIGSTIEVSTSLLRSAPRSVLLILTTQWLRMV</sequence>
<evidence type="ECO:0000313" key="3">
    <source>
        <dbReference type="Proteomes" id="UP001153365"/>
    </source>
</evidence>
<feature type="region of interest" description="Disordered" evidence="1">
    <location>
        <begin position="1"/>
        <end position="37"/>
    </location>
</feature>
<gene>
    <name evidence="2" type="ORF">PPACK8108_LOCUS17627</name>
</gene>
<accession>A0AAV0BD99</accession>
<evidence type="ECO:0000313" key="2">
    <source>
        <dbReference type="EMBL" id="CAH7683853.1"/>
    </source>
</evidence>
<dbReference type="Proteomes" id="UP001153365">
    <property type="component" value="Unassembled WGS sequence"/>
</dbReference>
<keyword evidence="3" id="KW-1185">Reference proteome</keyword>
<dbReference type="AlphaFoldDB" id="A0AAV0BD99"/>
<feature type="compositionally biased region" description="Low complexity" evidence="1">
    <location>
        <begin position="24"/>
        <end position="37"/>
    </location>
</feature>
<protein>
    <submittedName>
        <fullName evidence="2">Expressed protein</fullName>
    </submittedName>
</protein>
<dbReference type="EMBL" id="CALTRL010004962">
    <property type="protein sequence ID" value="CAH7683853.1"/>
    <property type="molecule type" value="Genomic_DNA"/>
</dbReference>
<organism evidence="2 3">
    <name type="scientific">Phakopsora pachyrhizi</name>
    <name type="common">Asian soybean rust disease fungus</name>
    <dbReference type="NCBI Taxonomy" id="170000"/>
    <lineage>
        <taxon>Eukaryota</taxon>
        <taxon>Fungi</taxon>
        <taxon>Dikarya</taxon>
        <taxon>Basidiomycota</taxon>
        <taxon>Pucciniomycotina</taxon>
        <taxon>Pucciniomycetes</taxon>
        <taxon>Pucciniales</taxon>
        <taxon>Phakopsoraceae</taxon>
        <taxon>Phakopsora</taxon>
    </lineage>
</organism>
<name>A0AAV0BD99_PHAPC</name>
<reference evidence="2" key="1">
    <citation type="submission" date="2022-06" db="EMBL/GenBank/DDBJ databases">
        <authorList>
            <consortium name="SYNGENTA / RWTH Aachen University"/>
        </authorList>
    </citation>
    <scope>NUCLEOTIDE SEQUENCE</scope>
</reference>